<accession>A0A1I6BKA0</accession>
<gene>
    <name evidence="2" type="ORF">SAMN04515668_4651</name>
</gene>
<dbReference type="SUPFAM" id="SSF53098">
    <property type="entry name" value="Ribonuclease H-like"/>
    <property type="match status" value="1"/>
</dbReference>
<dbReference type="Pfam" id="PF13276">
    <property type="entry name" value="HTH_21"/>
    <property type="match status" value="1"/>
</dbReference>
<feature type="domain" description="Integrase catalytic" evidence="1">
    <location>
        <begin position="122"/>
        <end position="285"/>
    </location>
</feature>
<dbReference type="InterPro" id="IPR001584">
    <property type="entry name" value="Integrase_cat-core"/>
</dbReference>
<dbReference type="InterPro" id="IPR048020">
    <property type="entry name" value="Transpos_IS3"/>
</dbReference>
<dbReference type="InterPro" id="IPR036397">
    <property type="entry name" value="RNaseH_sf"/>
</dbReference>
<name>A0A1I6BKA0_HYMAR</name>
<organism evidence="2 3">
    <name type="scientific">Hymenobacter arizonensis</name>
    <name type="common">Siccationidurans arizonensis</name>
    <dbReference type="NCBI Taxonomy" id="1227077"/>
    <lineage>
        <taxon>Bacteria</taxon>
        <taxon>Pseudomonadati</taxon>
        <taxon>Bacteroidota</taxon>
        <taxon>Cytophagia</taxon>
        <taxon>Cytophagales</taxon>
        <taxon>Hymenobacteraceae</taxon>
        <taxon>Hymenobacter</taxon>
    </lineage>
</organism>
<dbReference type="InterPro" id="IPR050900">
    <property type="entry name" value="Transposase_IS3/IS150/IS904"/>
</dbReference>
<evidence type="ECO:0000313" key="3">
    <source>
        <dbReference type="Proteomes" id="UP000199029"/>
    </source>
</evidence>
<dbReference type="NCBIfam" id="NF033516">
    <property type="entry name" value="transpos_IS3"/>
    <property type="match status" value="1"/>
</dbReference>
<dbReference type="OrthoDB" id="936265at2"/>
<dbReference type="Pfam" id="PF13333">
    <property type="entry name" value="rve_2"/>
    <property type="match status" value="1"/>
</dbReference>
<sequence>MSVYQHIARRANKAPVRQLCHVLQVAPSAYYAWHRQQGQPAPEPGWQAAVRAAFARHSQRYGTRRLRAEVQAEGHRVGRWRIRRVLHAHGLRAQQPRSFVPRTTDSDPAVRAAPNRLLGQPAPAAPNRVWVGDITYLPRQGGGWLYLAVWLDRCSRKIVGWDVRDTMPEDLVSEALRRALAVRRPAAGLIVHSDQGSQYTATRFKGLLARHGAQQSMSRRGNCYDNAHAESFWSRFKAELLDGGRFPGLAEARLEISFHIAYYNAERRHSSLGYQSPNHFETHFKTTSQLCPA</sequence>
<dbReference type="Proteomes" id="UP000199029">
    <property type="component" value="Unassembled WGS sequence"/>
</dbReference>
<dbReference type="GO" id="GO:0015074">
    <property type="term" value="P:DNA integration"/>
    <property type="evidence" value="ECO:0007669"/>
    <property type="project" value="InterPro"/>
</dbReference>
<dbReference type="GO" id="GO:0003676">
    <property type="term" value="F:nucleic acid binding"/>
    <property type="evidence" value="ECO:0007669"/>
    <property type="project" value="InterPro"/>
</dbReference>
<dbReference type="InterPro" id="IPR025948">
    <property type="entry name" value="HTH-like_dom"/>
</dbReference>
<protein>
    <submittedName>
        <fullName evidence="2">Transposase InsO and inactivated derivatives</fullName>
    </submittedName>
</protein>
<reference evidence="3" key="1">
    <citation type="submission" date="2016-10" db="EMBL/GenBank/DDBJ databases">
        <authorList>
            <person name="Varghese N."/>
            <person name="Submissions S."/>
        </authorList>
    </citation>
    <scope>NUCLEOTIDE SEQUENCE [LARGE SCALE GENOMIC DNA]</scope>
    <source>
        <strain evidence="3">OR362-8,ATCC BAA-1266,JCM 13504</strain>
    </source>
</reference>
<dbReference type="Pfam" id="PF00665">
    <property type="entry name" value="rve"/>
    <property type="match status" value="1"/>
</dbReference>
<evidence type="ECO:0000313" key="2">
    <source>
        <dbReference type="EMBL" id="SFQ81334.1"/>
    </source>
</evidence>
<dbReference type="PROSITE" id="PS50994">
    <property type="entry name" value="INTEGRASE"/>
    <property type="match status" value="1"/>
</dbReference>
<dbReference type="EMBL" id="FOXS01000009">
    <property type="protein sequence ID" value="SFQ81334.1"/>
    <property type="molecule type" value="Genomic_DNA"/>
</dbReference>
<dbReference type="PANTHER" id="PTHR46889">
    <property type="entry name" value="TRANSPOSASE INSF FOR INSERTION SEQUENCE IS3B-RELATED"/>
    <property type="match status" value="1"/>
</dbReference>
<dbReference type="AlphaFoldDB" id="A0A1I6BKA0"/>
<keyword evidence="3" id="KW-1185">Reference proteome</keyword>
<dbReference type="InterPro" id="IPR012337">
    <property type="entry name" value="RNaseH-like_sf"/>
</dbReference>
<dbReference type="RefSeq" id="WP_092678692.1">
    <property type="nucleotide sequence ID" value="NZ_FOXS01000009.1"/>
</dbReference>
<dbReference type="STRING" id="1227077.SAMN04515668_4651"/>
<evidence type="ECO:0000259" key="1">
    <source>
        <dbReference type="PROSITE" id="PS50994"/>
    </source>
</evidence>
<dbReference type="PANTHER" id="PTHR46889:SF4">
    <property type="entry name" value="TRANSPOSASE INSO FOR INSERTION SEQUENCE ELEMENT IS911B-RELATED"/>
    <property type="match status" value="1"/>
</dbReference>
<proteinExistence type="predicted"/>
<dbReference type="Gene3D" id="3.30.420.10">
    <property type="entry name" value="Ribonuclease H-like superfamily/Ribonuclease H"/>
    <property type="match status" value="1"/>
</dbReference>